<protein>
    <submittedName>
        <fullName evidence="1">Uncharacterized protein</fullName>
    </submittedName>
</protein>
<proteinExistence type="predicted"/>
<name>A0A8S5SGB3_9CAUD</name>
<dbReference type="EMBL" id="BK032592">
    <property type="protein sequence ID" value="DAF50092.1"/>
    <property type="molecule type" value="Genomic_DNA"/>
</dbReference>
<reference evidence="1" key="1">
    <citation type="journal article" date="2021" name="Proc. Natl. Acad. Sci. U.S.A.">
        <title>A Catalog of Tens of Thousands of Viruses from Human Metagenomes Reveals Hidden Associations with Chronic Diseases.</title>
        <authorList>
            <person name="Tisza M.J."/>
            <person name="Buck C.B."/>
        </authorList>
    </citation>
    <scope>NUCLEOTIDE SEQUENCE</scope>
    <source>
        <strain evidence="1">CtzyE57</strain>
    </source>
</reference>
<accession>A0A8S5SGB3</accession>
<evidence type="ECO:0000313" key="1">
    <source>
        <dbReference type="EMBL" id="DAF50092.1"/>
    </source>
</evidence>
<sequence length="100" mass="11213">MNTLKWLSERLMGNISEAKEYIDKAYMCKESDKPVADWCMAMANGHLQFNVAGLALMDKALNEFSDELLAPGVKAVYALQRAEIVKQTSHARALIDMYGK</sequence>
<organism evidence="1">
    <name type="scientific">Siphoviridae sp. ctzyE57</name>
    <dbReference type="NCBI Taxonomy" id="2827982"/>
    <lineage>
        <taxon>Viruses</taxon>
        <taxon>Duplodnaviria</taxon>
        <taxon>Heunggongvirae</taxon>
        <taxon>Uroviricota</taxon>
        <taxon>Caudoviricetes</taxon>
    </lineage>
</organism>